<sequence>MIVSKEITKSHYLRSIHLIFSFLEDKLSRLNYVLDLLIPYPIHSEILVQTRHCWVKDTPSLHLLRFFFHKYRNQRFFLFLYNSHVCECESIFVFFRKQSFHLRSTSSGDPFMHYIRYQGKSILASKGTPLLMNKWKYHLIHINQLSNHSFDFLGYLSSVRLNPSPVRSQMLENSYLIDIGSKKFETIVPIIPLIGSLAKAKFCKVSVHQK</sequence>
<organism evidence="4 5">
    <name type="scientific">Nelumbo nucifera</name>
    <name type="common">Sacred lotus</name>
    <dbReference type="NCBI Taxonomy" id="4432"/>
    <lineage>
        <taxon>Eukaryota</taxon>
        <taxon>Viridiplantae</taxon>
        <taxon>Streptophyta</taxon>
        <taxon>Embryophyta</taxon>
        <taxon>Tracheophyta</taxon>
        <taxon>Spermatophyta</taxon>
        <taxon>Magnoliopsida</taxon>
        <taxon>Proteales</taxon>
        <taxon>Nelumbonaceae</taxon>
        <taxon>Nelumbo</taxon>
    </lineage>
</organism>
<dbReference type="AlphaFoldDB" id="A0A822Y3J2"/>
<evidence type="ECO:0000259" key="3">
    <source>
        <dbReference type="Pfam" id="PF01824"/>
    </source>
</evidence>
<evidence type="ECO:0000256" key="1">
    <source>
        <dbReference type="ARBA" id="ARBA00006621"/>
    </source>
</evidence>
<feature type="domain" description="Maturase MatK N-terminal" evidence="3">
    <location>
        <begin position="4"/>
        <end position="107"/>
    </location>
</feature>
<proteinExistence type="inferred from homology"/>
<evidence type="ECO:0000313" key="5">
    <source>
        <dbReference type="Proteomes" id="UP000607653"/>
    </source>
</evidence>
<gene>
    <name evidence="4" type="ORF">HUJ06_027327</name>
</gene>
<evidence type="ECO:0000256" key="2">
    <source>
        <dbReference type="ARBA" id="ARBA00022664"/>
    </source>
</evidence>
<protein>
    <recommendedName>
        <fullName evidence="3">Maturase MatK N-terminal domain-containing protein</fullName>
    </recommendedName>
</protein>
<dbReference type="EMBL" id="DUZY01000002">
    <property type="protein sequence ID" value="DAD25859.1"/>
    <property type="molecule type" value="Genomic_DNA"/>
</dbReference>
<keyword evidence="2" id="KW-0507">mRNA processing</keyword>
<name>A0A822Y3J2_NELNU</name>
<feature type="domain" description="Maturase MatK N-terminal" evidence="3">
    <location>
        <begin position="109"/>
        <end position="146"/>
    </location>
</feature>
<comment type="similarity">
    <text evidence="1">Belongs to the intron maturase 2 family. MatK subfamily.</text>
</comment>
<dbReference type="PANTHER" id="PTHR34811:SF1">
    <property type="entry name" value="MATURASE K"/>
    <property type="match status" value="1"/>
</dbReference>
<keyword evidence="5" id="KW-1185">Reference proteome</keyword>
<evidence type="ECO:0000313" key="4">
    <source>
        <dbReference type="EMBL" id="DAD25859.1"/>
    </source>
</evidence>
<dbReference type="InterPro" id="IPR002866">
    <property type="entry name" value="Maturase_MatK"/>
</dbReference>
<dbReference type="Pfam" id="PF01824">
    <property type="entry name" value="MatK_N"/>
    <property type="match status" value="2"/>
</dbReference>
<dbReference type="GO" id="GO:0006397">
    <property type="term" value="P:mRNA processing"/>
    <property type="evidence" value="ECO:0007669"/>
    <property type="project" value="UniProtKB-KW"/>
</dbReference>
<dbReference type="GO" id="GO:0009507">
    <property type="term" value="C:chloroplast"/>
    <property type="evidence" value="ECO:0007669"/>
    <property type="project" value="InterPro"/>
</dbReference>
<dbReference type="PANTHER" id="PTHR34811">
    <property type="entry name" value="MATURASE K"/>
    <property type="match status" value="1"/>
</dbReference>
<reference evidence="4 5" key="1">
    <citation type="journal article" date="2020" name="Mol. Biol. Evol.">
        <title>Distinct Expression and Methylation Patterns for Genes with Different Fates following a Single Whole-Genome Duplication in Flowering Plants.</title>
        <authorList>
            <person name="Shi T."/>
            <person name="Rahmani R.S."/>
            <person name="Gugger P.F."/>
            <person name="Wang M."/>
            <person name="Li H."/>
            <person name="Zhang Y."/>
            <person name="Li Z."/>
            <person name="Wang Q."/>
            <person name="Van de Peer Y."/>
            <person name="Marchal K."/>
            <person name="Chen J."/>
        </authorList>
    </citation>
    <scope>NUCLEOTIDE SEQUENCE [LARGE SCALE GENOMIC DNA]</scope>
    <source>
        <tissue evidence="4">Leaf</tissue>
    </source>
</reference>
<dbReference type="Proteomes" id="UP000607653">
    <property type="component" value="Unassembled WGS sequence"/>
</dbReference>
<dbReference type="InterPro" id="IPR024942">
    <property type="entry name" value="Maturase_MatK_N"/>
</dbReference>
<accession>A0A822Y3J2</accession>
<comment type="caution">
    <text evidence="4">The sequence shown here is derived from an EMBL/GenBank/DDBJ whole genome shotgun (WGS) entry which is preliminary data.</text>
</comment>